<comment type="caution">
    <text evidence="3">The sequence shown here is derived from an EMBL/GenBank/DDBJ whole genome shotgun (WGS) entry which is preliminary data.</text>
</comment>
<evidence type="ECO:0000313" key="4">
    <source>
        <dbReference type="Proteomes" id="UP001500731"/>
    </source>
</evidence>
<dbReference type="EMBL" id="BAABGP010000008">
    <property type="protein sequence ID" value="GAA4482632.1"/>
    <property type="molecule type" value="Genomic_DNA"/>
</dbReference>
<keyword evidence="2" id="KW-0812">Transmembrane</keyword>
<dbReference type="Pfam" id="PF11361">
    <property type="entry name" value="DUF3159"/>
    <property type="match status" value="1"/>
</dbReference>
<feature type="transmembrane region" description="Helical" evidence="2">
    <location>
        <begin position="230"/>
        <end position="248"/>
    </location>
</feature>
<organism evidence="3 4">
    <name type="scientific">Microbacterium panaciterrae</name>
    <dbReference type="NCBI Taxonomy" id="985759"/>
    <lineage>
        <taxon>Bacteria</taxon>
        <taxon>Bacillati</taxon>
        <taxon>Actinomycetota</taxon>
        <taxon>Actinomycetes</taxon>
        <taxon>Micrococcales</taxon>
        <taxon>Microbacteriaceae</taxon>
        <taxon>Microbacterium</taxon>
    </lineage>
</organism>
<sequence>MPASDPVEPAARDERTAKYAPPPASDAERSAEPTLAEAIGTSLGSAARRAGIDPDAQLSTGAMVWQVIGGWRGILESTLPLLAFVITFTATRNLVLGLALSVGLAAVFTSIRLLMKSPPVAALSGLIAAVVAAGLPLFTGRAEDQFVIGFITNIAYGAAFLISALVRWPLIGIVVGFLTGEGLAWRDAPRKRRAYFWLSVAWAGLFLARLCVQLPFYFAGDVASLGTVKILMGIPFFALLLALTWIVARRLNPSGSNAGAPASEDDQAP</sequence>
<feature type="transmembrane region" description="Helical" evidence="2">
    <location>
        <begin position="195"/>
        <end position="218"/>
    </location>
</feature>
<proteinExistence type="predicted"/>
<keyword evidence="2" id="KW-0472">Membrane</keyword>
<feature type="transmembrane region" description="Helical" evidence="2">
    <location>
        <begin position="120"/>
        <end position="138"/>
    </location>
</feature>
<name>A0ABP8P9L1_9MICO</name>
<feature type="transmembrane region" description="Helical" evidence="2">
    <location>
        <begin position="81"/>
        <end position="108"/>
    </location>
</feature>
<feature type="region of interest" description="Disordered" evidence="1">
    <location>
        <begin position="1"/>
        <end position="33"/>
    </location>
</feature>
<keyword evidence="2" id="KW-1133">Transmembrane helix</keyword>
<evidence type="ECO:0000313" key="3">
    <source>
        <dbReference type="EMBL" id="GAA4482632.1"/>
    </source>
</evidence>
<dbReference type="Proteomes" id="UP001500731">
    <property type="component" value="Unassembled WGS sequence"/>
</dbReference>
<evidence type="ECO:0008006" key="5">
    <source>
        <dbReference type="Google" id="ProtNLM"/>
    </source>
</evidence>
<evidence type="ECO:0000256" key="2">
    <source>
        <dbReference type="SAM" id="Phobius"/>
    </source>
</evidence>
<reference evidence="4" key="1">
    <citation type="journal article" date="2019" name="Int. J. Syst. Evol. Microbiol.">
        <title>The Global Catalogue of Microorganisms (GCM) 10K type strain sequencing project: providing services to taxonomists for standard genome sequencing and annotation.</title>
        <authorList>
            <consortium name="The Broad Institute Genomics Platform"/>
            <consortium name="The Broad Institute Genome Sequencing Center for Infectious Disease"/>
            <person name="Wu L."/>
            <person name="Ma J."/>
        </authorList>
    </citation>
    <scope>NUCLEOTIDE SEQUENCE [LARGE SCALE GENOMIC DNA]</scope>
    <source>
        <strain evidence="4">JCM 17839</strain>
    </source>
</reference>
<dbReference type="RefSeq" id="WP_345185433.1">
    <property type="nucleotide sequence ID" value="NZ_BAABGP010000008.1"/>
</dbReference>
<dbReference type="InterPro" id="IPR016566">
    <property type="entry name" value="UCP010219"/>
</dbReference>
<accession>A0ABP8P9L1</accession>
<evidence type="ECO:0000256" key="1">
    <source>
        <dbReference type="SAM" id="MobiDB-lite"/>
    </source>
</evidence>
<gene>
    <name evidence="3" type="ORF">GCM10023171_12930</name>
</gene>
<keyword evidence="4" id="KW-1185">Reference proteome</keyword>
<protein>
    <recommendedName>
        <fullName evidence="5">DUF3159 domain-containing protein</fullName>
    </recommendedName>
</protein>
<feature type="transmembrane region" description="Helical" evidence="2">
    <location>
        <begin position="158"/>
        <end position="183"/>
    </location>
</feature>